<evidence type="ECO:0000313" key="12">
    <source>
        <dbReference type="EMBL" id="NXR15565.1"/>
    </source>
</evidence>
<evidence type="ECO:0000256" key="7">
    <source>
        <dbReference type="ARBA" id="ARBA00023125"/>
    </source>
</evidence>
<keyword evidence="6" id="KW-0862">Zinc</keyword>
<feature type="non-terminal residue" evidence="12">
    <location>
        <position position="55"/>
    </location>
</feature>
<comment type="similarity">
    <text evidence="2">Belongs to the krueppel C2H2-type zinc-finger protein family.</text>
</comment>
<dbReference type="GO" id="GO:0008270">
    <property type="term" value="F:zinc ion binding"/>
    <property type="evidence" value="ECO:0007669"/>
    <property type="project" value="UniProtKB-KW"/>
</dbReference>
<proteinExistence type="inferred from homology"/>
<dbReference type="FunFam" id="3.30.160.60:FF:000188">
    <property type="entry name" value="Zinc finger protein 787"/>
    <property type="match status" value="1"/>
</dbReference>
<evidence type="ECO:0000256" key="3">
    <source>
        <dbReference type="ARBA" id="ARBA00022723"/>
    </source>
</evidence>
<organism evidence="12 13">
    <name type="scientific">Semnornis frantzii</name>
    <dbReference type="NCBI Taxonomy" id="91796"/>
    <lineage>
        <taxon>Eukaryota</taxon>
        <taxon>Metazoa</taxon>
        <taxon>Chordata</taxon>
        <taxon>Craniata</taxon>
        <taxon>Vertebrata</taxon>
        <taxon>Euteleostomi</taxon>
        <taxon>Archelosauria</taxon>
        <taxon>Archosauria</taxon>
        <taxon>Dinosauria</taxon>
        <taxon>Saurischia</taxon>
        <taxon>Theropoda</taxon>
        <taxon>Coelurosauria</taxon>
        <taxon>Aves</taxon>
        <taxon>Neognathae</taxon>
        <taxon>Neoaves</taxon>
        <taxon>Telluraves</taxon>
        <taxon>Coraciimorphae</taxon>
        <taxon>Piciformes</taxon>
        <taxon>Ramphastidae</taxon>
        <taxon>Semnornis</taxon>
    </lineage>
</organism>
<keyword evidence="8" id="KW-0804">Transcription</keyword>
<protein>
    <submittedName>
        <fullName evidence="12">ZNF71 factor</fullName>
    </submittedName>
</protein>
<dbReference type="SUPFAM" id="SSF57667">
    <property type="entry name" value="beta-beta-alpha zinc fingers"/>
    <property type="match status" value="1"/>
</dbReference>
<evidence type="ECO:0000259" key="11">
    <source>
        <dbReference type="PROSITE" id="PS50157"/>
    </source>
</evidence>
<evidence type="ECO:0000256" key="10">
    <source>
        <dbReference type="PROSITE-ProRule" id="PRU00042"/>
    </source>
</evidence>
<accession>A0A7L2IXN2</accession>
<dbReference type="PANTHER" id="PTHR23226:SF416">
    <property type="entry name" value="FI01424P"/>
    <property type="match status" value="1"/>
</dbReference>
<comment type="caution">
    <text evidence="12">The sequence shown here is derived from an EMBL/GenBank/DDBJ whole genome shotgun (WGS) entry which is preliminary data.</text>
</comment>
<keyword evidence="13" id="KW-1185">Reference proteome</keyword>
<dbReference type="GO" id="GO:0000981">
    <property type="term" value="F:DNA-binding transcription factor activity, RNA polymerase II-specific"/>
    <property type="evidence" value="ECO:0007669"/>
    <property type="project" value="TreeGrafter"/>
</dbReference>
<evidence type="ECO:0000256" key="4">
    <source>
        <dbReference type="ARBA" id="ARBA00022737"/>
    </source>
</evidence>
<dbReference type="GO" id="GO:0005634">
    <property type="term" value="C:nucleus"/>
    <property type="evidence" value="ECO:0007669"/>
    <property type="project" value="UniProtKB-SubCell"/>
</dbReference>
<keyword evidence="9" id="KW-0539">Nucleus</keyword>
<evidence type="ECO:0000256" key="5">
    <source>
        <dbReference type="ARBA" id="ARBA00022771"/>
    </source>
</evidence>
<dbReference type="GO" id="GO:0000978">
    <property type="term" value="F:RNA polymerase II cis-regulatory region sequence-specific DNA binding"/>
    <property type="evidence" value="ECO:0007669"/>
    <property type="project" value="TreeGrafter"/>
</dbReference>
<reference evidence="12 13" key="1">
    <citation type="submission" date="2019-09" db="EMBL/GenBank/DDBJ databases">
        <title>Bird 10,000 Genomes (B10K) Project - Family phase.</title>
        <authorList>
            <person name="Zhang G."/>
        </authorList>
    </citation>
    <scope>NUCLEOTIDE SEQUENCE [LARGE SCALE GENOMIC DNA]</scope>
    <source>
        <strain evidence="12">B10K-DU-001-42</strain>
        <tissue evidence="12">Muscle</tissue>
    </source>
</reference>
<feature type="domain" description="C2H2-type" evidence="11">
    <location>
        <begin position="21"/>
        <end position="48"/>
    </location>
</feature>
<keyword evidence="4" id="KW-0677">Repeat</keyword>
<evidence type="ECO:0000256" key="8">
    <source>
        <dbReference type="ARBA" id="ARBA00023163"/>
    </source>
</evidence>
<keyword evidence="5 10" id="KW-0863">Zinc-finger</keyword>
<gene>
    <name evidence="12" type="primary">Znf71_0</name>
    <name evidence="12" type="ORF">SEMFRA_R04937</name>
</gene>
<dbReference type="AlphaFoldDB" id="A0A7L2IXN2"/>
<dbReference type="OrthoDB" id="1903104at2759"/>
<evidence type="ECO:0000256" key="2">
    <source>
        <dbReference type="ARBA" id="ARBA00006991"/>
    </source>
</evidence>
<dbReference type="EMBL" id="VWYK01122740">
    <property type="protein sequence ID" value="NXR15565.1"/>
    <property type="molecule type" value="Genomic_DNA"/>
</dbReference>
<evidence type="ECO:0000313" key="13">
    <source>
        <dbReference type="Proteomes" id="UP000536381"/>
    </source>
</evidence>
<dbReference type="PROSITE" id="PS50157">
    <property type="entry name" value="ZINC_FINGER_C2H2_2"/>
    <property type="match status" value="1"/>
</dbReference>
<keyword evidence="7" id="KW-0238">DNA-binding</keyword>
<dbReference type="InterPro" id="IPR013087">
    <property type="entry name" value="Znf_C2H2_type"/>
</dbReference>
<sequence>SFASSSGLSYHHLLHTREKPFCCDVCGKSFVTRSGLSWHHCLHIGEKLYICGDCG</sequence>
<evidence type="ECO:0000256" key="6">
    <source>
        <dbReference type="ARBA" id="ARBA00022833"/>
    </source>
</evidence>
<dbReference type="Proteomes" id="UP000536381">
    <property type="component" value="Unassembled WGS sequence"/>
</dbReference>
<dbReference type="PROSITE" id="PS00028">
    <property type="entry name" value="ZINC_FINGER_C2H2_1"/>
    <property type="match status" value="1"/>
</dbReference>
<dbReference type="PANTHER" id="PTHR23226">
    <property type="entry name" value="ZINC FINGER AND SCAN DOMAIN-CONTAINING"/>
    <property type="match status" value="1"/>
</dbReference>
<comment type="subcellular location">
    <subcellularLocation>
        <location evidence="1">Nucleus</location>
    </subcellularLocation>
</comment>
<evidence type="ECO:0000256" key="9">
    <source>
        <dbReference type="ARBA" id="ARBA00023242"/>
    </source>
</evidence>
<dbReference type="Gene3D" id="3.30.160.60">
    <property type="entry name" value="Classic Zinc Finger"/>
    <property type="match status" value="1"/>
</dbReference>
<keyword evidence="3" id="KW-0479">Metal-binding</keyword>
<dbReference type="InterPro" id="IPR036236">
    <property type="entry name" value="Znf_C2H2_sf"/>
</dbReference>
<evidence type="ECO:0000256" key="1">
    <source>
        <dbReference type="ARBA" id="ARBA00004123"/>
    </source>
</evidence>
<name>A0A7L2IXN2_9PICI</name>
<feature type="non-terminal residue" evidence="12">
    <location>
        <position position="1"/>
    </location>
</feature>